<dbReference type="InterPro" id="IPR036282">
    <property type="entry name" value="Glutathione-S-Trfase_C_sf"/>
</dbReference>
<dbReference type="PROSITE" id="PS50404">
    <property type="entry name" value="GST_NTER"/>
    <property type="match status" value="1"/>
</dbReference>
<reference evidence="4" key="2">
    <citation type="submission" date="2020-09" db="EMBL/GenBank/DDBJ databases">
        <authorList>
            <person name="Sun Q."/>
            <person name="Ohkuma M."/>
        </authorList>
    </citation>
    <scope>NUCLEOTIDE SEQUENCE</scope>
    <source>
        <strain evidence="4">JCM 30804</strain>
    </source>
</reference>
<dbReference type="Gene3D" id="1.20.1050.10">
    <property type="match status" value="1"/>
</dbReference>
<proteinExistence type="inferred from homology"/>
<organism evidence="4 5">
    <name type="scientific">Shewanella gelidii</name>
    <dbReference type="NCBI Taxonomy" id="1642821"/>
    <lineage>
        <taxon>Bacteria</taxon>
        <taxon>Pseudomonadati</taxon>
        <taxon>Pseudomonadota</taxon>
        <taxon>Gammaproteobacteria</taxon>
        <taxon>Alteromonadales</taxon>
        <taxon>Shewanellaceae</taxon>
        <taxon>Shewanella</taxon>
    </lineage>
</organism>
<dbReference type="EMBL" id="BMPZ01000001">
    <property type="protein sequence ID" value="GGI70086.1"/>
    <property type="molecule type" value="Genomic_DNA"/>
</dbReference>
<reference evidence="4" key="1">
    <citation type="journal article" date="2014" name="Int. J. Syst. Evol. Microbiol.">
        <title>Complete genome sequence of Corynebacterium casei LMG S-19264T (=DSM 44701T), isolated from a smear-ripened cheese.</title>
        <authorList>
            <consortium name="US DOE Joint Genome Institute (JGI-PGF)"/>
            <person name="Walter F."/>
            <person name="Albersmeier A."/>
            <person name="Kalinowski J."/>
            <person name="Ruckert C."/>
        </authorList>
    </citation>
    <scope>NUCLEOTIDE SEQUENCE</scope>
    <source>
        <strain evidence="4">JCM 30804</strain>
    </source>
</reference>
<dbReference type="InterPro" id="IPR004045">
    <property type="entry name" value="Glutathione_S-Trfase_N"/>
</dbReference>
<dbReference type="CDD" id="cd03046">
    <property type="entry name" value="GST_N_GTT1_like"/>
    <property type="match status" value="1"/>
</dbReference>
<comment type="caution">
    <text evidence="4">The sequence shown here is derived from an EMBL/GenBank/DDBJ whole genome shotgun (WGS) entry which is preliminary data.</text>
</comment>
<evidence type="ECO:0000256" key="2">
    <source>
        <dbReference type="ARBA" id="ARBA00022679"/>
    </source>
</evidence>
<gene>
    <name evidence="4" type="ORF">GCM10009332_04130</name>
</gene>
<dbReference type="FunFam" id="3.40.30.10:FF:000039">
    <property type="entry name" value="Glutathione S-transferase domain"/>
    <property type="match status" value="1"/>
</dbReference>
<dbReference type="RefSeq" id="WP_188917330.1">
    <property type="nucleotide sequence ID" value="NZ_BMPZ01000001.1"/>
</dbReference>
<keyword evidence="2" id="KW-0808">Transferase</keyword>
<dbReference type="Pfam" id="PF02798">
    <property type="entry name" value="GST_N"/>
    <property type="match status" value="1"/>
</dbReference>
<dbReference type="InterPro" id="IPR040079">
    <property type="entry name" value="Glutathione_S-Trfase"/>
</dbReference>
<dbReference type="Gene3D" id="3.40.30.10">
    <property type="entry name" value="Glutaredoxin"/>
    <property type="match status" value="1"/>
</dbReference>
<evidence type="ECO:0000313" key="4">
    <source>
        <dbReference type="EMBL" id="GGI70086.1"/>
    </source>
</evidence>
<dbReference type="SFLD" id="SFLDS00019">
    <property type="entry name" value="Glutathione_Transferase_(cytos"/>
    <property type="match status" value="1"/>
</dbReference>
<evidence type="ECO:0000313" key="5">
    <source>
        <dbReference type="Proteomes" id="UP000613743"/>
    </source>
</evidence>
<dbReference type="AlphaFoldDB" id="A0A917JIQ3"/>
<name>A0A917JIQ3_9GAMM</name>
<accession>A0A917JIQ3</accession>
<evidence type="ECO:0000256" key="1">
    <source>
        <dbReference type="ARBA" id="ARBA00007409"/>
    </source>
</evidence>
<dbReference type="InterPro" id="IPR036249">
    <property type="entry name" value="Thioredoxin-like_sf"/>
</dbReference>
<dbReference type="SUPFAM" id="SSF52833">
    <property type="entry name" value="Thioredoxin-like"/>
    <property type="match status" value="1"/>
</dbReference>
<feature type="domain" description="GST N-terminal" evidence="3">
    <location>
        <begin position="1"/>
        <end position="80"/>
    </location>
</feature>
<dbReference type="SFLD" id="SFLDG01150">
    <property type="entry name" value="Main.1:_Beta-like"/>
    <property type="match status" value="1"/>
</dbReference>
<dbReference type="PANTHER" id="PTHR44051:SF8">
    <property type="entry name" value="GLUTATHIONE S-TRANSFERASE GSTA"/>
    <property type="match status" value="1"/>
</dbReference>
<dbReference type="SFLD" id="SFLDG00358">
    <property type="entry name" value="Main_(cytGST)"/>
    <property type="match status" value="1"/>
</dbReference>
<dbReference type="SUPFAM" id="SSF47616">
    <property type="entry name" value="GST C-terminal domain-like"/>
    <property type="match status" value="1"/>
</dbReference>
<keyword evidence="5" id="KW-1185">Reference proteome</keyword>
<comment type="similarity">
    <text evidence="1">Belongs to the GST superfamily.</text>
</comment>
<evidence type="ECO:0000259" key="3">
    <source>
        <dbReference type="PROSITE" id="PS50404"/>
    </source>
</evidence>
<sequence length="206" mass="23419">MITLYGVPRSRSLRVSWILEELGLNWAYHFVDFSKGENCSETFLALNASGKIPVLVEDKLVLTESVAIVQYLAAKYGGHLMPRPGTKESAQLLQWLSFITCELEQPLWTMGKHKFALPEELRQKNMLLVAKWEFEKAVTVANDWLPAQGYALGEFSVVDILLGQTLMWAGRAKLELPEKLNDYLEFVCQRPAFERALEKELKAAND</sequence>
<dbReference type="Proteomes" id="UP000613743">
    <property type="component" value="Unassembled WGS sequence"/>
</dbReference>
<dbReference type="GO" id="GO:0016740">
    <property type="term" value="F:transferase activity"/>
    <property type="evidence" value="ECO:0007669"/>
    <property type="project" value="UniProtKB-KW"/>
</dbReference>
<dbReference type="PANTHER" id="PTHR44051">
    <property type="entry name" value="GLUTATHIONE S-TRANSFERASE-RELATED"/>
    <property type="match status" value="1"/>
</dbReference>
<protein>
    <submittedName>
        <fullName evidence="4">Glutathione S-transferase</fullName>
    </submittedName>
</protein>